<name>A0A108UDH3_9GAMM</name>
<dbReference type="Proteomes" id="UP000023435">
    <property type="component" value="Unassembled WGS sequence"/>
</dbReference>
<keyword evidence="3" id="KW-0804">Transcription</keyword>
<evidence type="ECO:0000259" key="5">
    <source>
        <dbReference type="PROSITE" id="PS50977"/>
    </source>
</evidence>
<dbReference type="EMBL" id="JAJA02000001">
    <property type="protein sequence ID" value="KWS07213.1"/>
    <property type="molecule type" value="Genomic_DNA"/>
</dbReference>
<dbReference type="AlphaFoldDB" id="A0A108UDH3"/>
<dbReference type="SUPFAM" id="SSF48498">
    <property type="entry name" value="Tetracyclin repressor-like, C-terminal domain"/>
    <property type="match status" value="1"/>
</dbReference>
<comment type="caution">
    <text evidence="6">The sequence shown here is derived from an EMBL/GenBank/DDBJ whole genome shotgun (WGS) entry which is preliminary data.</text>
</comment>
<keyword evidence="7" id="KW-1185">Reference proteome</keyword>
<dbReference type="Gene3D" id="1.10.10.60">
    <property type="entry name" value="Homeodomain-like"/>
    <property type="match status" value="1"/>
</dbReference>
<sequence>MRYDSEHKLKTRERVLAVAANAIRSQGPHRVGVAAVMSEAGLTHGGFYAHFASKDELITAAIDHMFIDARARIDHHVYGDKPPAQALTAYIDFYLSARHRDAMGKGCPVAALAADVPRLGAASRERFSAGVTALSERIAAPLAQLGYADAAALSRSVLAELLGTLAIARSEPDGARSDAILADARGLLKRRLGLDDACLDDNKKGAQR</sequence>
<dbReference type="Gene3D" id="1.10.357.10">
    <property type="entry name" value="Tetracycline Repressor, domain 2"/>
    <property type="match status" value="1"/>
</dbReference>
<reference evidence="6 7" key="1">
    <citation type="journal article" date="2014" name="Genome Announc.">
        <title>Draft Genome Sequence of Lysobacter capsici AZ78, a Bacterium Antagonistic to Plant-Pathogenic Oomycetes.</title>
        <authorList>
            <person name="Puopolo G."/>
            <person name="Sonego P."/>
            <person name="Engelen K."/>
            <person name="Pertot I."/>
        </authorList>
    </citation>
    <scope>NUCLEOTIDE SEQUENCE [LARGE SCALE GENOMIC DNA]</scope>
    <source>
        <strain evidence="6 7">AZ78</strain>
    </source>
</reference>
<dbReference type="PRINTS" id="PR00455">
    <property type="entry name" value="HTHTETR"/>
</dbReference>
<feature type="DNA-binding region" description="H-T-H motif" evidence="4">
    <location>
        <begin position="32"/>
        <end position="51"/>
    </location>
</feature>
<dbReference type="SUPFAM" id="SSF46689">
    <property type="entry name" value="Homeodomain-like"/>
    <property type="match status" value="1"/>
</dbReference>
<keyword evidence="1" id="KW-0805">Transcription regulation</keyword>
<accession>A0A108UDH3</accession>
<organism evidence="6 7">
    <name type="scientific">Lysobacter capsici AZ78</name>
    <dbReference type="NCBI Taxonomy" id="1444315"/>
    <lineage>
        <taxon>Bacteria</taxon>
        <taxon>Pseudomonadati</taxon>
        <taxon>Pseudomonadota</taxon>
        <taxon>Gammaproteobacteria</taxon>
        <taxon>Lysobacterales</taxon>
        <taxon>Lysobacteraceae</taxon>
        <taxon>Lysobacter</taxon>
    </lineage>
</organism>
<evidence type="ECO:0000256" key="1">
    <source>
        <dbReference type="ARBA" id="ARBA00023015"/>
    </source>
</evidence>
<evidence type="ECO:0000313" key="6">
    <source>
        <dbReference type="EMBL" id="KWS07213.1"/>
    </source>
</evidence>
<gene>
    <name evidence="6" type="ORF">AZ78_4774</name>
</gene>
<dbReference type="GO" id="GO:0003677">
    <property type="term" value="F:DNA binding"/>
    <property type="evidence" value="ECO:0007669"/>
    <property type="project" value="UniProtKB-UniRule"/>
</dbReference>
<dbReference type="Pfam" id="PF00440">
    <property type="entry name" value="TetR_N"/>
    <property type="match status" value="1"/>
</dbReference>
<protein>
    <submittedName>
        <fullName evidence="6">Transcriptional regulator, TetR family</fullName>
    </submittedName>
</protein>
<dbReference type="RefSeq" id="WP_046657492.1">
    <property type="nucleotide sequence ID" value="NZ_JAJA02000001.1"/>
</dbReference>
<dbReference type="PANTHER" id="PTHR47506:SF7">
    <property type="entry name" value="TRANSCRIPTIONAL REGULATORY PROTEIN"/>
    <property type="match status" value="1"/>
</dbReference>
<feature type="domain" description="HTH tetR-type" evidence="5">
    <location>
        <begin position="9"/>
        <end position="69"/>
    </location>
</feature>
<evidence type="ECO:0000256" key="4">
    <source>
        <dbReference type="PROSITE-ProRule" id="PRU00335"/>
    </source>
</evidence>
<dbReference type="InterPro" id="IPR036271">
    <property type="entry name" value="Tet_transcr_reg_TetR-rel_C_sf"/>
</dbReference>
<dbReference type="PROSITE" id="PS50977">
    <property type="entry name" value="HTH_TETR_2"/>
    <property type="match status" value="1"/>
</dbReference>
<evidence type="ECO:0000256" key="3">
    <source>
        <dbReference type="ARBA" id="ARBA00023163"/>
    </source>
</evidence>
<dbReference type="PANTHER" id="PTHR47506">
    <property type="entry name" value="TRANSCRIPTIONAL REGULATORY PROTEIN"/>
    <property type="match status" value="1"/>
</dbReference>
<evidence type="ECO:0000256" key="2">
    <source>
        <dbReference type="ARBA" id="ARBA00023125"/>
    </source>
</evidence>
<keyword evidence="2 4" id="KW-0238">DNA-binding</keyword>
<dbReference type="InterPro" id="IPR001647">
    <property type="entry name" value="HTH_TetR"/>
</dbReference>
<dbReference type="InterPro" id="IPR009057">
    <property type="entry name" value="Homeodomain-like_sf"/>
</dbReference>
<proteinExistence type="predicted"/>
<dbReference type="OrthoDB" id="9798857at2"/>
<evidence type="ECO:0000313" key="7">
    <source>
        <dbReference type="Proteomes" id="UP000023435"/>
    </source>
</evidence>